<evidence type="ECO:0000259" key="1">
    <source>
        <dbReference type="Pfam" id="PF04811"/>
    </source>
</evidence>
<sequence>MFQDNSIIGSALGPALQAGSKLMAPIHRRQDPRALVLPALCRRGRALKNCEDPKLLGTSKESSLLQAALSFYKTFAIDCSPAQVTMDMFLFSSGYQDVASSPYTTGQTYYYPVFNAARSENALKFAHEFGEVIAMPIMLECITRVRASPGLRLVSLHGNFFV</sequence>
<dbReference type="PANTHER" id="PTHR13803:SF39">
    <property type="entry name" value="SECRETORY 24AB, ISOFORM A"/>
    <property type="match status" value="1"/>
</dbReference>
<dbReference type="GO" id="GO:0008270">
    <property type="term" value="F:zinc ion binding"/>
    <property type="evidence" value="ECO:0007669"/>
    <property type="project" value="TreeGrafter"/>
</dbReference>
<dbReference type="EMBL" id="JARKIB010000032">
    <property type="protein sequence ID" value="KAJ7762616.1"/>
    <property type="molecule type" value="Genomic_DNA"/>
</dbReference>
<evidence type="ECO:0000313" key="2">
    <source>
        <dbReference type="EMBL" id="KAJ7762616.1"/>
    </source>
</evidence>
<dbReference type="GO" id="GO:0090110">
    <property type="term" value="P:COPII-coated vesicle cargo loading"/>
    <property type="evidence" value="ECO:0007669"/>
    <property type="project" value="TreeGrafter"/>
</dbReference>
<dbReference type="SUPFAM" id="SSF53300">
    <property type="entry name" value="vWA-like"/>
    <property type="match status" value="1"/>
</dbReference>
<dbReference type="GO" id="GO:0030127">
    <property type="term" value="C:COPII vesicle coat"/>
    <property type="evidence" value="ECO:0007669"/>
    <property type="project" value="InterPro"/>
</dbReference>
<dbReference type="PANTHER" id="PTHR13803">
    <property type="entry name" value="SEC24-RELATED PROTEIN"/>
    <property type="match status" value="1"/>
</dbReference>
<organism evidence="2 3">
    <name type="scientific">Mycena metata</name>
    <dbReference type="NCBI Taxonomy" id="1033252"/>
    <lineage>
        <taxon>Eukaryota</taxon>
        <taxon>Fungi</taxon>
        <taxon>Dikarya</taxon>
        <taxon>Basidiomycota</taxon>
        <taxon>Agaricomycotina</taxon>
        <taxon>Agaricomycetes</taxon>
        <taxon>Agaricomycetidae</taxon>
        <taxon>Agaricales</taxon>
        <taxon>Marasmiineae</taxon>
        <taxon>Mycenaceae</taxon>
        <taxon>Mycena</taxon>
    </lineage>
</organism>
<feature type="non-terminal residue" evidence="2">
    <location>
        <position position="162"/>
    </location>
</feature>
<dbReference type="Gene3D" id="3.40.50.410">
    <property type="entry name" value="von Willebrand factor, type A domain"/>
    <property type="match status" value="1"/>
</dbReference>
<name>A0AAD7JG64_9AGAR</name>
<dbReference type="Pfam" id="PF04811">
    <property type="entry name" value="Sec23_trunk"/>
    <property type="match status" value="1"/>
</dbReference>
<comment type="caution">
    <text evidence="2">The sequence shown here is derived from an EMBL/GenBank/DDBJ whole genome shotgun (WGS) entry which is preliminary data.</text>
</comment>
<protein>
    <submittedName>
        <fullName evidence="2">Sec23/Sec24, trunk domain-containing protein</fullName>
    </submittedName>
</protein>
<dbReference type="InterPro" id="IPR036465">
    <property type="entry name" value="vWFA_dom_sf"/>
</dbReference>
<dbReference type="Gene3D" id="2.60.40.1670">
    <property type="entry name" value="beta-sandwich domain of Sec23/24"/>
    <property type="match status" value="1"/>
</dbReference>
<dbReference type="InterPro" id="IPR050550">
    <property type="entry name" value="SEC23_SEC24_subfamily"/>
</dbReference>
<gene>
    <name evidence="2" type="ORF">B0H16DRAFT_1807340</name>
</gene>
<dbReference type="GO" id="GO:0000149">
    <property type="term" value="F:SNARE binding"/>
    <property type="evidence" value="ECO:0007669"/>
    <property type="project" value="TreeGrafter"/>
</dbReference>
<accession>A0AAD7JG64</accession>
<proteinExistence type="predicted"/>
<reference evidence="2" key="1">
    <citation type="submission" date="2023-03" db="EMBL/GenBank/DDBJ databases">
        <title>Massive genome expansion in bonnet fungi (Mycena s.s.) driven by repeated elements and novel gene families across ecological guilds.</title>
        <authorList>
            <consortium name="Lawrence Berkeley National Laboratory"/>
            <person name="Harder C.B."/>
            <person name="Miyauchi S."/>
            <person name="Viragh M."/>
            <person name="Kuo A."/>
            <person name="Thoen E."/>
            <person name="Andreopoulos B."/>
            <person name="Lu D."/>
            <person name="Skrede I."/>
            <person name="Drula E."/>
            <person name="Henrissat B."/>
            <person name="Morin E."/>
            <person name="Kohler A."/>
            <person name="Barry K."/>
            <person name="LaButti K."/>
            <person name="Morin E."/>
            <person name="Salamov A."/>
            <person name="Lipzen A."/>
            <person name="Mereny Z."/>
            <person name="Hegedus B."/>
            <person name="Baldrian P."/>
            <person name="Stursova M."/>
            <person name="Weitz H."/>
            <person name="Taylor A."/>
            <person name="Grigoriev I.V."/>
            <person name="Nagy L.G."/>
            <person name="Martin F."/>
            <person name="Kauserud H."/>
        </authorList>
    </citation>
    <scope>NUCLEOTIDE SEQUENCE</scope>
    <source>
        <strain evidence="2">CBHHK182m</strain>
    </source>
</reference>
<dbReference type="Proteomes" id="UP001215598">
    <property type="component" value="Unassembled WGS sequence"/>
</dbReference>
<dbReference type="AlphaFoldDB" id="A0AAD7JG64"/>
<dbReference type="InterPro" id="IPR006896">
    <property type="entry name" value="Sec23/24_trunk_dom"/>
</dbReference>
<evidence type="ECO:0000313" key="3">
    <source>
        <dbReference type="Proteomes" id="UP001215598"/>
    </source>
</evidence>
<keyword evidence="3" id="KW-1185">Reference proteome</keyword>
<dbReference type="GO" id="GO:0070971">
    <property type="term" value="C:endoplasmic reticulum exit site"/>
    <property type="evidence" value="ECO:0007669"/>
    <property type="project" value="TreeGrafter"/>
</dbReference>
<dbReference type="GO" id="GO:0006886">
    <property type="term" value="P:intracellular protein transport"/>
    <property type="evidence" value="ECO:0007669"/>
    <property type="project" value="InterPro"/>
</dbReference>
<feature type="domain" description="Sec23/Sec24 trunk" evidence="1">
    <location>
        <begin position="1"/>
        <end position="130"/>
    </location>
</feature>